<dbReference type="Gramene" id="GBG60670">
    <property type="protein sequence ID" value="GBG60670"/>
    <property type="gene ID" value="CBR_g12407"/>
</dbReference>
<comment type="caution">
    <text evidence="1">The sequence shown here is derived from an EMBL/GenBank/DDBJ whole genome shotgun (WGS) entry which is preliminary data.</text>
</comment>
<dbReference type="AlphaFoldDB" id="A0A388JSB7"/>
<reference evidence="1 2" key="1">
    <citation type="journal article" date="2018" name="Cell">
        <title>The Chara Genome: Secondary Complexity and Implications for Plant Terrestrialization.</title>
        <authorList>
            <person name="Nishiyama T."/>
            <person name="Sakayama H."/>
            <person name="Vries J.D."/>
            <person name="Buschmann H."/>
            <person name="Saint-Marcoux D."/>
            <person name="Ullrich K.K."/>
            <person name="Haas F.B."/>
            <person name="Vanderstraeten L."/>
            <person name="Becker D."/>
            <person name="Lang D."/>
            <person name="Vosolsobe S."/>
            <person name="Rombauts S."/>
            <person name="Wilhelmsson P.K.I."/>
            <person name="Janitza P."/>
            <person name="Kern R."/>
            <person name="Heyl A."/>
            <person name="Rumpler F."/>
            <person name="Villalobos L.I.A.C."/>
            <person name="Clay J.M."/>
            <person name="Skokan R."/>
            <person name="Toyoda A."/>
            <person name="Suzuki Y."/>
            <person name="Kagoshima H."/>
            <person name="Schijlen E."/>
            <person name="Tajeshwar N."/>
            <person name="Catarino B."/>
            <person name="Hetherington A.J."/>
            <person name="Saltykova A."/>
            <person name="Bonnot C."/>
            <person name="Breuninger H."/>
            <person name="Symeonidi A."/>
            <person name="Radhakrishnan G.V."/>
            <person name="Van Nieuwerburgh F."/>
            <person name="Deforce D."/>
            <person name="Chang C."/>
            <person name="Karol K.G."/>
            <person name="Hedrich R."/>
            <person name="Ulvskov P."/>
            <person name="Glockner G."/>
            <person name="Delwiche C.F."/>
            <person name="Petrasek J."/>
            <person name="Van de Peer Y."/>
            <person name="Friml J."/>
            <person name="Beilby M."/>
            <person name="Dolan L."/>
            <person name="Kohara Y."/>
            <person name="Sugano S."/>
            <person name="Fujiyama A."/>
            <person name="Delaux P.-M."/>
            <person name="Quint M."/>
            <person name="TheiBen G."/>
            <person name="Hagemann M."/>
            <person name="Harholt J."/>
            <person name="Dunand C."/>
            <person name="Zachgo S."/>
            <person name="Langdale J."/>
            <person name="Maumus F."/>
            <person name="Straeten D.V.D."/>
            <person name="Gould S.B."/>
            <person name="Rensing S.A."/>
        </authorList>
    </citation>
    <scope>NUCLEOTIDE SEQUENCE [LARGE SCALE GENOMIC DNA]</scope>
    <source>
        <strain evidence="1 2">S276</strain>
    </source>
</reference>
<protein>
    <submittedName>
        <fullName evidence="1">Uncharacterized protein</fullName>
    </submittedName>
</protein>
<proteinExistence type="predicted"/>
<organism evidence="1 2">
    <name type="scientific">Chara braunii</name>
    <name type="common">Braun's stonewort</name>
    <dbReference type="NCBI Taxonomy" id="69332"/>
    <lineage>
        <taxon>Eukaryota</taxon>
        <taxon>Viridiplantae</taxon>
        <taxon>Streptophyta</taxon>
        <taxon>Charophyceae</taxon>
        <taxon>Charales</taxon>
        <taxon>Characeae</taxon>
        <taxon>Chara</taxon>
    </lineage>
</organism>
<evidence type="ECO:0000313" key="1">
    <source>
        <dbReference type="EMBL" id="GBG60670.1"/>
    </source>
</evidence>
<keyword evidence="2" id="KW-1185">Reference proteome</keyword>
<gene>
    <name evidence="1" type="ORF">CBR_g12407</name>
</gene>
<evidence type="ECO:0000313" key="2">
    <source>
        <dbReference type="Proteomes" id="UP000265515"/>
    </source>
</evidence>
<accession>A0A388JSB7</accession>
<sequence length="135" mass="12190">MCAWPKAPVHQSKAGGGGGVVPQSGFVGVTDKGAVVVAAVAVAVGSPGHGAFEVGVGPPAGGGEGGVAALVPHVGVAVARVAPPPAGGGEAGVAALVPRAGAAVAVAAIAVEPLARVGAGGGAAPPFALALHVAV</sequence>
<name>A0A388JSB7_CHABU</name>
<dbReference type="EMBL" id="BFEA01000014">
    <property type="protein sequence ID" value="GBG60670.1"/>
    <property type="molecule type" value="Genomic_DNA"/>
</dbReference>
<dbReference type="Proteomes" id="UP000265515">
    <property type="component" value="Unassembled WGS sequence"/>
</dbReference>